<protein>
    <recommendedName>
        <fullName evidence="2">Pyrimidine nucleoside phosphorylase C-terminal domain-containing protein</fullName>
    </recommendedName>
</protein>
<dbReference type="InterPro" id="IPR000053">
    <property type="entry name" value="Thymidine/pyrmidine_PPase"/>
</dbReference>
<dbReference type="PANTHER" id="PTHR10515">
    <property type="entry name" value="THYMIDINE PHOSPHORYLASE"/>
    <property type="match status" value="1"/>
</dbReference>
<dbReference type="GO" id="GO:0006206">
    <property type="term" value="P:pyrimidine nucleobase metabolic process"/>
    <property type="evidence" value="ECO:0007669"/>
    <property type="project" value="InterPro"/>
</dbReference>
<proteinExistence type="predicted"/>
<evidence type="ECO:0000259" key="2">
    <source>
        <dbReference type="SMART" id="SM00941"/>
    </source>
</evidence>
<dbReference type="GO" id="GO:0005829">
    <property type="term" value="C:cytosol"/>
    <property type="evidence" value="ECO:0007669"/>
    <property type="project" value="TreeGrafter"/>
</dbReference>
<name>A0A455UA01_9GAMM</name>
<evidence type="ECO:0000256" key="1">
    <source>
        <dbReference type="ARBA" id="ARBA00022679"/>
    </source>
</evidence>
<dbReference type="Pfam" id="PF07831">
    <property type="entry name" value="PYNP_C"/>
    <property type="match status" value="1"/>
</dbReference>
<evidence type="ECO:0000313" key="3">
    <source>
        <dbReference type="EMBL" id="BBI60144.1"/>
    </source>
</evidence>
<feature type="domain" description="Pyrimidine nucleoside phosphorylase C-terminal" evidence="2">
    <location>
        <begin position="39"/>
        <end position="113"/>
    </location>
</feature>
<dbReference type="Proteomes" id="UP000320231">
    <property type="component" value="Chromosome"/>
</dbReference>
<dbReference type="GO" id="GO:0009032">
    <property type="term" value="F:thymidine phosphorylase activity"/>
    <property type="evidence" value="ECO:0007669"/>
    <property type="project" value="TreeGrafter"/>
</dbReference>
<dbReference type="KEGG" id="hsr:HSBAA_14500"/>
<keyword evidence="1" id="KW-0808">Transferase</keyword>
<dbReference type="AlphaFoldDB" id="A0A455UA01"/>
<dbReference type="GO" id="GO:0004645">
    <property type="term" value="F:1,4-alpha-oligoglucan phosphorylase activity"/>
    <property type="evidence" value="ECO:0007669"/>
    <property type="project" value="InterPro"/>
</dbReference>
<reference evidence="3 4" key="1">
    <citation type="journal article" date="2019" name="Microbiol. Resour. Announc.">
        <title>Complete Genome Sequence of Halomonas sulfidaeris Strain Esulfide1 Isolated from a Metal Sulfide Rock at a Depth of 2,200 Meters, Obtained Using Nanopore Sequencing.</title>
        <authorList>
            <person name="Saito M."/>
            <person name="Nishigata A."/>
            <person name="Galipon J."/>
            <person name="Arakawa K."/>
        </authorList>
    </citation>
    <scope>NUCLEOTIDE SEQUENCE [LARGE SCALE GENOMIC DNA]</scope>
    <source>
        <strain evidence="3 4">ATCC BAA-803</strain>
    </source>
</reference>
<gene>
    <name evidence="3" type="ORF">HSBAA_14500</name>
</gene>
<dbReference type="Gene3D" id="3.90.1170.30">
    <property type="entry name" value="Pyrimidine nucleoside phosphorylase-like, C-terminal domain"/>
    <property type="match status" value="1"/>
</dbReference>
<evidence type="ECO:0000313" key="4">
    <source>
        <dbReference type="Proteomes" id="UP000320231"/>
    </source>
</evidence>
<dbReference type="InterPro" id="IPR013102">
    <property type="entry name" value="PYNP_C"/>
</dbReference>
<accession>A0A455UA01</accession>
<dbReference type="SMART" id="SM00941">
    <property type="entry name" value="PYNP_C"/>
    <property type="match status" value="1"/>
</dbReference>
<sequence length="132" mass="14222">MFARMVRELGGPSDFMERSEHYLAKAEVIKPVYAEQSGIVQRIDTRAVGMSVVELGGGRLRNDASVDHSVGFTDIVEIGESVDSQRPIAMVHARSEAAAERAAEQLRAAFTLGEGAASADTLLQDTFRGEAL</sequence>
<organism evidence="3 4">
    <name type="scientific">Vreelandella sulfidaeris</name>
    <dbReference type="NCBI Taxonomy" id="115553"/>
    <lineage>
        <taxon>Bacteria</taxon>
        <taxon>Pseudomonadati</taxon>
        <taxon>Pseudomonadota</taxon>
        <taxon>Gammaproteobacteria</taxon>
        <taxon>Oceanospirillales</taxon>
        <taxon>Halomonadaceae</taxon>
        <taxon>Vreelandella</taxon>
    </lineage>
</organism>
<dbReference type="InterPro" id="IPR036566">
    <property type="entry name" value="PYNP-like_C_sf"/>
</dbReference>
<dbReference type="PANTHER" id="PTHR10515:SF0">
    <property type="entry name" value="THYMIDINE PHOSPHORYLASE"/>
    <property type="match status" value="1"/>
</dbReference>
<dbReference type="GO" id="GO:0006213">
    <property type="term" value="P:pyrimidine nucleoside metabolic process"/>
    <property type="evidence" value="ECO:0007669"/>
    <property type="project" value="InterPro"/>
</dbReference>
<dbReference type="EMBL" id="AP019514">
    <property type="protein sequence ID" value="BBI60144.1"/>
    <property type="molecule type" value="Genomic_DNA"/>
</dbReference>
<dbReference type="SUPFAM" id="SSF54680">
    <property type="entry name" value="Pyrimidine nucleoside phosphorylase C-terminal domain"/>
    <property type="match status" value="1"/>
</dbReference>